<evidence type="ECO:0000259" key="3">
    <source>
        <dbReference type="Pfam" id="PF04982"/>
    </source>
</evidence>
<keyword evidence="2" id="KW-1133">Transmembrane helix</keyword>
<name>U1PSP7_9EURY</name>
<protein>
    <submittedName>
        <fullName evidence="4">Phosphotransferase system, fructose-specific IIC component</fullName>
    </submittedName>
</protein>
<gene>
    <name evidence="4" type="ORF">J07HQW2_01826</name>
</gene>
<feature type="transmembrane region" description="Helical" evidence="2">
    <location>
        <begin position="68"/>
        <end position="86"/>
    </location>
</feature>
<evidence type="ECO:0000256" key="2">
    <source>
        <dbReference type="SAM" id="Phobius"/>
    </source>
</evidence>
<organism evidence="4 5">
    <name type="scientific">Haloquadratum walsbyi J07HQW2</name>
    <dbReference type="NCBI Taxonomy" id="1238425"/>
    <lineage>
        <taxon>Archaea</taxon>
        <taxon>Methanobacteriati</taxon>
        <taxon>Methanobacteriota</taxon>
        <taxon>Stenosarchaea group</taxon>
        <taxon>Halobacteria</taxon>
        <taxon>Halobacteriales</taxon>
        <taxon>Haloferacaceae</taxon>
        <taxon>Haloquadratum</taxon>
    </lineage>
</organism>
<reference evidence="4 5" key="1">
    <citation type="journal article" date="2013" name="PLoS ONE">
        <title>Assembly-driven community genomics of a hypersaline microbial ecosystem.</title>
        <authorList>
            <person name="Podell S."/>
            <person name="Ugalde J.A."/>
            <person name="Narasingarao P."/>
            <person name="Banfield J.F."/>
            <person name="Heidelberg K.B."/>
            <person name="Allen E.E."/>
        </authorList>
    </citation>
    <scope>NUCLEOTIDE SEQUENCE [LARGE SCALE GENOMIC DNA]</scope>
    <source>
        <strain evidence="5">J07HQW2</strain>
    </source>
</reference>
<feature type="transmembrane region" description="Helical" evidence="2">
    <location>
        <begin position="127"/>
        <end position="149"/>
    </location>
</feature>
<feature type="transmembrane region" description="Helical" evidence="2">
    <location>
        <begin position="98"/>
        <end position="121"/>
    </location>
</feature>
<feature type="domain" description="HPP transmembrane region" evidence="3">
    <location>
        <begin position="54"/>
        <end position="190"/>
    </location>
</feature>
<dbReference type="STRING" id="1238425.J07HQW2_01826"/>
<keyword evidence="4" id="KW-0808">Transferase</keyword>
<dbReference type="HOGENOM" id="CLU_044555_0_0_2"/>
<feature type="compositionally biased region" description="Low complexity" evidence="1">
    <location>
        <begin position="317"/>
        <end position="329"/>
    </location>
</feature>
<evidence type="ECO:0000256" key="1">
    <source>
        <dbReference type="SAM" id="MobiDB-lite"/>
    </source>
</evidence>
<dbReference type="InterPro" id="IPR058581">
    <property type="entry name" value="TM_HPP"/>
</dbReference>
<dbReference type="Gene3D" id="3.40.50.12370">
    <property type="match status" value="1"/>
</dbReference>
<feature type="region of interest" description="Disordered" evidence="1">
    <location>
        <begin position="311"/>
        <end position="330"/>
    </location>
</feature>
<keyword evidence="2" id="KW-0472">Membrane</keyword>
<dbReference type="AlphaFoldDB" id="U1PSP7"/>
<dbReference type="EMBL" id="KE356561">
    <property type="protein sequence ID" value="ERG95371.1"/>
    <property type="molecule type" value="Genomic_DNA"/>
</dbReference>
<feature type="compositionally biased region" description="Polar residues" evidence="1">
    <location>
        <begin position="285"/>
        <end position="295"/>
    </location>
</feature>
<keyword evidence="2" id="KW-0812">Transmembrane</keyword>
<feature type="transmembrane region" description="Helical" evidence="2">
    <location>
        <begin position="43"/>
        <end position="62"/>
    </location>
</feature>
<dbReference type="Pfam" id="PF04982">
    <property type="entry name" value="TM_HPP"/>
    <property type="match status" value="1"/>
</dbReference>
<dbReference type="eggNOG" id="arCOG04780">
    <property type="taxonomic scope" value="Archaea"/>
</dbReference>
<feature type="region of interest" description="Disordered" evidence="1">
    <location>
        <begin position="262"/>
        <end position="303"/>
    </location>
</feature>
<dbReference type="GO" id="GO:0016740">
    <property type="term" value="F:transferase activity"/>
    <property type="evidence" value="ECO:0007669"/>
    <property type="project" value="UniProtKB-KW"/>
</dbReference>
<dbReference type="RefSeq" id="WP_021054849.1">
    <property type="nucleotide sequence ID" value="NZ_KE356561.1"/>
</dbReference>
<dbReference type="Proteomes" id="UP000030710">
    <property type="component" value="Unassembled WGS sequence"/>
</dbReference>
<feature type="transmembrane region" description="Helical" evidence="2">
    <location>
        <begin position="170"/>
        <end position="190"/>
    </location>
</feature>
<dbReference type="SUPFAM" id="SSF52402">
    <property type="entry name" value="Adenine nucleotide alpha hydrolases-like"/>
    <property type="match status" value="1"/>
</dbReference>
<evidence type="ECO:0000313" key="4">
    <source>
        <dbReference type="EMBL" id="ERG95371.1"/>
    </source>
</evidence>
<accession>U1PSP7</accession>
<feature type="compositionally biased region" description="Low complexity" evidence="1">
    <location>
        <begin position="264"/>
        <end position="277"/>
    </location>
</feature>
<sequence>MTSIVYLVKSARKQLITVYTRTQRFWHHEVSALRRWLQYTDNLLHISIVLLIPVLIGFVTYLSNQLPILSFLLFPPLAAGTYTLFSDPEGRYASPIRFISSLSVGALCGLIATVITQVSYIGGDGAIVQPGSAALAIFLTGVVTWFARIEAPSAFSTALLTLITGDVEPVTYVLSIMLASVVIAVVFVIWRDEFYEQRAQYLYETVQADDHVLIPMRGDHNDQTALFGAQIAAAHETGKVVLLDTVSGEDPDSEQKGLDNAEIQHQSRQQNNHQRGQTPDEDIESSSNTVQSNTAGEDGVKSGIMAKRNPQASIGKNINANENNTDTNTQAEQKETINTVEAVDRLEQYVTTIETQVGIPCDTVVATGDPVSATSQTAETANCDLVVMPYEEENGNLSPYVQGVFKRPIDAIAFRSETTVNSWQRILVFVVRDGDTAHGMIDFATRLAGREGMVSVTTCISRESERRDAETRLDQLVETVDVDVDIETRVARSSIEQFMSANADSYNLVMLGSSGDRSVASRFISPPTFEQIHTIDIDVAVFDPGRE</sequence>
<proteinExistence type="predicted"/>
<evidence type="ECO:0000313" key="5">
    <source>
        <dbReference type="Proteomes" id="UP000030710"/>
    </source>
</evidence>